<dbReference type="RefSeq" id="WP_344474271.1">
    <property type="nucleotide sequence ID" value="NZ_BAAASB010000004.1"/>
</dbReference>
<feature type="domain" description="Peptidoglycan recognition protein family" evidence="4">
    <location>
        <begin position="192"/>
        <end position="328"/>
    </location>
</feature>
<comment type="caution">
    <text evidence="5">The sequence shown here is derived from an EMBL/GenBank/DDBJ whole genome shotgun (WGS) entry which is preliminary data.</text>
</comment>
<reference evidence="6" key="1">
    <citation type="journal article" date="2019" name="Int. J. Syst. Evol. Microbiol.">
        <title>The Global Catalogue of Microorganisms (GCM) 10K type strain sequencing project: providing services to taxonomists for standard genome sequencing and annotation.</title>
        <authorList>
            <consortium name="The Broad Institute Genomics Platform"/>
            <consortium name="The Broad Institute Genome Sequencing Center for Infectious Disease"/>
            <person name="Wu L."/>
            <person name="Ma J."/>
        </authorList>
    </citation>
    <scope>NUCLEOTIDE SEQUENCE [LARGE SCALE GENOMIC DNA]</scope>
    <source>
        <strain evidence="6">PCU 266</strain>
    </source>
</reference>
<gene>
    <name evidence="5" type="ORF">ACFPRH_15235</name>
</gene>
<keyword evidence="5" id="KW-0378">Hydrolase</keyword>
<dbReference type="InterPro" id="IPR036366">
    <property type="entry name" value="PGBDSf"/>
</dbReference>
<dbReference type="Gene3D" id="3.40.80.10">
    <property type="entry name" value="Peptidoglycan recognition protein-like"/>
    <property type="match status" value="2"/>
</dbReference>
<feature type="domain" description="N-acetylmuramoyl-L-alanine amidase" evidence="3">
    <location>
        <begin position="205"/>
        <end position="341"/>
    </location>
</feature>
<feature type="domain" description="Peptidoglycan recognition protein family" evidence="4">
    <location>
        <begin position="2"/>
        <end position="156"/>
    </location>
</feature>
<organism evidence="5 6">
    <name type="scientific">Streptomyces amakusaensis</name>
    <dbReference type="NCBI Taxonomy" id="67271"/>
    <lineage>
        <taxon>Bacteria</taxon>
        <taxon>Bacillati</taxon>
        <taxon>Actinomycetota</taxon>
        <taxon>Actinomycetes</taxon>
        <taxon>Kitasatosporales</taxon>
        <taxon>Streptomycetaceae</taxon>
        <taxon>Streptomyces</taxon>
    </lineage>
</organism>
<sequence>MVQIVRREEWHALPRKKPETASFTPWLGGFVLHHLGGGLKLQSRHDDCYAHVRDVQRSHMDPPLWRPDLDVYDDISYNYLVCNHGIVFEGRGPTVRSAANDTETPGANQNHFAICAMMGSDDTVHGEMVSAVRELIAWLQARHDGGPTIKGHLDVASTDCPGKLQPYVRRGDFHPTGTGEETPPPPKPNQPLFAYTRTQWGARPPTEVTRVPMSSRTGFTVHYSAGAATQTVRQIQNYHMDSRGWSDIGYNFLVDRDGRIYEGRGWDVVSAHATGHNSTHIGVCFIGQDGDATPRALSAIRALYEAANSGAGRTLDRTWHGGLSGQSTQCPGAGLRAWVQGGMSATTLPVHGGTGSIGDSGGGSGGGGGMTSVRSVAAQQQAVNGLGHTPALIVDGTWGPNTAAGVRWLQARLGVGADGLWGPTTEAAYAGNLGGGTGGGGGMTSVRSVAAQQQAVNGLGHTPALIVDGTWGPNTAAGVRWLQARLGVGTDGLWGPTTEAAYAGNMDNGAGLTVDGGFGPATIRATQRVVGVTADGAWGPNSVRGLQRHLNTWSGAALVVDGAAGPGTYRALQTHLNRMTGAGLTVDGAWGPATIRALQTALNRGQF</sequence>
<evidence type="ECO:0000313" key="6">
    <source>
        <dbReference type="Proteomes" id="UP001596160"/>
    </source>
</evidence>
<name>A0ABW0AK94_9ACTN</name>
<dbReference type="PANTHER" id="PTHR11022:SF41">
    <property type="entry name" value="PEPTIDOGLYCAN-RECOGNITION PROTEIN LC-RELATED"/>
    <property type="match status" value="1"/>
</dbReference>
<dbReference type="InterPro" id="IPR036365">
    <property type="entry name" value="PGBD-like_sf"/>
</dbReference>
<proteinExistence type="inferred from homology"/>
<dbReference type="InterPro" id="IPR006619">
    <property type="entry name" value="PGRP_domain_met/bac"/>
</dbReference>
<dbReference type="Gene3D" id="1.10.101.10">
    <property type="entry name" value="PGBD-like superfamily/PGBD"/>
    <property type="match status" value="3"/>
</dbReference>
<feature type="region of interest" description="Disordered" evidence="2">
    <location>
        <begin position="169"/>
        <end position="190"/>
    </location>
</feature>
<dbReference type="SMART" id="SM00644">
    <property type="entry name" value="Ami_2"/>
    <property type="match status" value="1"/>
</dbReference>
<dbReference type="CDD" id="cd06583">
    <property type="entry name" value="PGRP"/>
    <property type="match status" value="2"/>
</dbReference>
<dbReference type="InterPro" id="IPR015510">
    <property type="entry name" value="PGRP"/>
</dbReference>
<evidence type="ECO:0000259" key="4">
    <source>
        <dbReference type="SMART" id="SM00701"/>
    </source>
</evidence>
<accession>A0ABW0AK94</accession>
<evidence type="ECO:0000313" key="5">
    <source>
        <dbReference type="EMBL" id="MFC5153090.1"/>
    </source>
</evidence>
<dbReference type="SUPFAM" id="SSF55846">
    <property type="entry name" value="N-acetylmuramoyl-L-alanine amidase-like"/>
    <property type="match status" value="2"/>
</dbReference>
<dbReference type="InterPro" id="IPR036505">
    <property type="entry name" value="Amidase/PGRP_sf"/>
</dbReference>
<evidence type="ECO:0000256" key="2">
    <source>
        <dbReference type="SAM" id="MobiDB-lite"/>
    </source>
</evidence>
<dbReference type="EC" id="3.5.1.28" evidence="5"/>
<dbReference type="SMART" id="SM00701">
    <property type="entry name" value="PGRP"/>
    <property type="match status" value="2"/>
</dbReference>
<evidence type="ECO:0000259" key="3">
    <source>
        <dbReference type="SMART" id="SM00644"/>
    </source>
</evidence>
<evidence type="ECO:0000256" key="1">
    <source>
        <dbReference type="ARBA" id="ARBA00007553"/>
    </source>
</evidence>
<dbReference type="SUPFAM" id="SSF47090">
    <property type="entry name" value="PGBD-like"/>
    <property type="match status" value="3"/>
</dbReference>
<dbReference type="Pfam" id="PF01471">
    <property type="entry name" value="PG_binding_1"/>
    <property type="match status" value="1"/>
</dbReference>
<dbReference type="PANTHER" id="PTHR11022">
    <property type="entry name" value="PEPTIDOGLYCAN RECOGNITION PROTEIN"/>
    <property type="match status" value="1"/>
</dbReference>
<dbReference type="Proteomes" id="UP001596160">
    <property type="component" value="Unassembled WGS sequence"/>
</dbReference>
<dbReference type="EMBL" id="JBHSKP010000008">
    <property type="protein sequence ID" value="MFC5153090.1"/>
    <property type="molecule type" value="Genomic_DNA"/>
</dbReference>
<dbReference type="Pfam" id="PF01510">
    <property type="entry name" value="Amidase_2"/>
    <property type="match status" value="2"/>
</dbReference>
<protein>
    <submittedName>
        <fullName evidence="5">N-acetylmuramoyl-L-alanine amidase</fullName>
        <ecNumber evidence="5">3.5.1.28</ecNumber>
    </submittedName>
</protein>
<dbReference type="InterPro" id="IPR002502">
    <property type="entry name" value="Amidase_domain"/>
</dbReference>
<comment type="similarity">
    <text evidence="1">Belongs to the N-acetylmuramoyl-L-alanine amidase 2 family.</text>
</comment>
<dbReference type="GO" id="GO:0008745">
    <property type="term" value="F:N-acetylmuramoyl-L-alanine amidase activity"/>
    <property type="evidence" value="ECO:0007669"/>
    <property type="project" value="UniProtKB-EC"/>
</dbReference>
<dbReference type="InterPro" id="IPR002477">
    <property type="entry name" value="Peptidoglycan-bd-like"/>
</dbReference>
<keyword evidence="6" id="KW-1185">Reference proteome</keyword>